<keyword evidence="3" id="KW-1185">Reference proteome</keyword>
<accession>A0A2S5GBP3</accession>
<evidence type="ECO:0000313" key="2">
    <source>
        <dbReference type="EMBL" id="PPA70430.1"/>
    </source>
</evidence>
<dbReference type="OrthoDB" id="2428463at2"/>
<dbReference type="AlphaFoldDB" id="A0A2S5GBP3"/>
<keyword evidence="1" id="KW-1133">Transmembrane helix</keyword>
<evidence type="ECO:0000256" key="1">
    <source>
        <dbReference type="SAM" id="Phobius"/>
    </source>
</evidence>
<dbReference type="RefSeq" id="WP_104058380.1">
    <property type="nucleotide sequence ID" value="NZ_PREZ01000004.1"/>
</dbReference>
<proteinExistence type="predicted"/>
<gene>
    <name evidence="2" type="ORF">C4B60_12715</name>
</gene>
<dbReference type="Proteomes" id="UP000239047">
    <property type="component" value="Unassembled WGS sequence"/>
</dbReference>
<name>A0A2S5GBP3_9BACL</name>
<dbReference type="EMBL" id="PREZ01000004">
    <property type="protein sequence ID" value="PPA70430.1"/>
    <property type="molecule type" value="Genomic_DNA"/>
</dbReference>
<sequence length="70" mass="7949">MKWSKELSVKKWMVLVGVFTVMIGAFLLASQAYFSYTEVTEAANNCFDQGGLPTIEKSGFKMTYFDCEME</sequence>
<organism evidence="2 3">
    <name type="scientific">Jeotgalibacillus proteolyticus</name>
    <dbReference type="NCBI Taxonomy" id="2082395"/>
    <lineage>
        <taxon>Bacteria</taxon>
        <taxon>Bacillati</taxon>
        <taxon>Bacillota</taxon>
        <taxon>Bacilli</taxon>
        <taxon>Bacillales</taxon>
        <taxon>Caryophanaceae</taxon>
        <taxon>Jeotgalibacillus</taxon>
    </lineage>
</organism>
<keyword evidence="1" id="KW-0812">Transmembrane</keyword>
<keyword evidence="1" id="KW-0472">Membrane</keyword>
<feature type="transmembrane region" description="Helical" evidence="1">
    <location>
        <begin position="12"/>
        <end position="34"/>
    </location>
</feature>
<evidence type="ECO:0000313" key="3">
    <source>
        <dbReference type="Proteomes" id="UP000239047"/>
    </source>
</evidence>
<protein>
    <submittedName>
        <fullName evidence="2">Uncharacterized protein</fullName>
    </submittedName>
</protein>
<comment type="caution">
    <text evidence="2">The sequence shown here is derived from an EMBL/GenBank/DDBJ whole genome shotgun (WGS) entry which is preliminary data.</text>
</comment>
<reference evidence="2 3" key="1">
    <citation type="submission" date="2018-02" db="EMBL/GenBank/DDBJ databases">
        <title>Jeotgalibacillus proteolyticum sp. nov. a protease producing bacterium isolated from ocean sediments of Laizhou Bay.</title>
        <authorList>
            <person name="Li Y."/>
        </authorList>
    </citation>
    <scope>NUCLEOTIDE SEQUENCE [LARGE SCALE GENOMIC DNA]</scope>
    <source>
        <strain evidence="2 3">22-7</strain>
    </source>
</reference>